<name>A0A4Y8MGA1_9BURK</name>
<proteinExistence type="predicted"/>
<organism evidence="1 2">
    <name type="scientific">Paraburkholderia dipogonis</name>
    <dbReference type="NCBI Taxonomy" id="1211383"/>
    <lineage>
        <taxon>Bacteria</taxon>
        <taxon>Pseudomonadati</taxon>
        <taxon>Pseudomonadota</taxon>
        <taxon>Betaproteobacteria</taxon>
        <taxon>Burkholderiales</taxon>
        <taxon>Burkholderiaceae</taxon>
        <taxon>Paraburkholderia</taxon>
    </lineage>
</organism>
<accession>A0A4Y8MGA1</accession>
<evidence type="ECO:0000313" key="1">
    <source>
        <dbReference type="EMBL" id="TFE36467.1"/>
    </source>
</evidence>
<dbReference type="Pfam" id="PF07369">
    <property type="entry name" value="DUF1488"/>
    <property type="match status" value="1"/>
</dbReference>
<protein>
    <submittedName>
        <fullName evidence="1">DUF1488 family protein</fullName>
    </submittedName>
</protein>
<dbReference type="RefSeq" id="WP_134466572.1">
    <property type="nucleotide sequence ID" value="NZ_SNVI01000008.1"/>
</dbReference>
<dbReference type="EMBL" id="SNVI01000008">
    <property type="protein sequence ID" value="TFE36467.1"/>
    <property type="molecule type" value="Genomic_DNA"/>
</dbReference>
<dbReference type="AlphaFoldDB" id="A0A4Y8MGA1"/>
<comment type="caution">
    <text evidence="1">The sequence shown here is derived from an EMBL/GenBank/DDBJ whole genome shotgun (WGS) entry which is preliminary data.</text>
</comment>
<dbReference type="InterPro" id="IPR009962">
    <property type="entry name" value="DUF1488"/>
</dbReference>
<evidence type="ECO:0000313" key="2">
    <source>
        <dbReference type="Proteomes" id="UP000297385"/>
    </source>
</evidence>
<gene>
    <name evidence="1" type="ORF">E2553_42725</name>
</gene>
<sequence>MARSLYPDAGGHRQPRPALVECVITTAALEAHFWLEDRADDLQILRTFRNGYSRIRAIAERKLLAHPGARVELTPDDFGRH</sequence>
<dbReference type="Proteomes" id="UP000297385">
    <property type="component" value="Unassembled WGS sequence"/>
</dbReference>
<reference evidence="1 2" key="1">
    <citation type="submission" date="2019-03" db="EMBL/GenBank/DDBJ databases">
        <title>Complete Genome Sequence of Paraburkholderia dipogonis ICMP 19430T, a Nitrogen-fixing Symbiont of the South African Invasive Legume Dipogon lignosus in New Zealand.</title>
        <authorList>
            <person name="De Meyer S.E."/>
        </authorList>
    </citation>
    <scope>NUCLEOTIDE SEQUENCE [LARGE SCALE GENOMIC DNA]</scope>
    <source>
        <strain evidence="1 2">ICMP 19430</strain>
    </source>
</reference>